<protein>
    <submittedName>
        <fullName evidence="1">Uncharacterized protein</fullName>
    </submittedName>
</protein>
<dbReference type="AlphaFoldDB" id="R0JY93"/>
<keyword evidence="2" id="KW-1185">Reference proteome</keyword>
<name>R0JY93_ANAPL</name>
<evidence type="ECO:0000313" key="1">
    <source>
        <dbReference type="EMBL" id="EOB02561.1"/>
    </source>
</evidence>
<organism evidence="1 2">
    <name type="scientific">Anas platyrhynchos</name>
    <name type="common">Mallard</name>
    <name type="synonym">Anas boschas</name>
    <dbReference type="NCBI Taxonomy" id="8839"/>
    <lineage>
        <taxon>Eukaryota</taxon>
        <taxon>Metazoa</taxon>
        <taxon>Chordata</taxon>
        <taxon>Craniata</taxon>
        <taxon>Vertebrata</taxon>
        <taxon>Euteleostomi</taxon>
        <taxon>Archelosauria</taxon>
        <taxon>Archosauria</taxon>
        <taxon>Dinosauria</taxon>
        <taxon>Saurischia</taxon>
        <taxon>Theropoda</taxon>
        <taxon>Coelurosauria</taxon>
        <taxon>Aves</taxon>
        <taxon>Neognathae</taxon>
        <taxon>Galloanserae</taxon>
        <taxon>Anseriformes</taxon>
        <taxon>Anatidae</taxon>
        <taxon>Anatinae</taxon>
        <taxon>Anas</taxon>
    </lineage>
</organism>
<reference evidence="2" key="1">
    <citation type="journal article" date="2013" name="Nat. Genet.">
        <title>The duck genome and transcriptome provide insight into an avian influenza virus reservoir species.</title>
        <authorList>
            <person name="Huang Y."/>
            <person name="Li Y."/>
            <person name="Burt D.W."/>
            <person name="Chen H."/>
            <person name="Zhang Y."/>
            <person name="Qian W."/>
            <person name="Kim H."/>
            <person name="Gan S."/>
            <person name="Zhao Y."/>
            <person name="Li J."/>
            <person name="Yi K."/>
            <person name="Feng H."/>
            <person name="Zhu P."/>
            <person name="Li B."/>
            <person name="Liu Q."/>
            <person name="Fairley S."/>
            <person name="Magor K.E."/>
            <person name="Du Z."/>
            <person name="Hu X."/>
            <person name="Goodman L."/>
            <person name="Tafer H."/>
            <person name="Vignal A."/>
            <person name="Lee T."/>
            <person name="Kim K.W."/>
            <person name="Sheng Z."/>
            <person name="An Y."/>
            <person name="Searle S."/>
            <person name="Herrero J."/>
            <person name="Groenen M.A."/>
            <person name="Crooijmans R.P."/>
            <person name="Faraut T."/>
            <person name="Cai Q."/>
            <person name="Webster R.G."/>
            <person name="Aldridge J.R."/>
            <person name="Warren W.C."/>
            <person name="Bartschat S."/>
            <person name="Kehr S."/>
            <person name="Marz M."/>
            <person name="Stadler P.F."/>
            <person name="Smith J."/>
            <person name="Kraus R.H."/>
            <person name="Zhao Y."/>
            <person name="Ren L."/>
            <person name="Fei J."/>
            <person name="Morisson M."/>
            <person name="Kaiser P."/>
            <person name="Griffin D.K."/>
            <person name="Rao M."/>
            <person name="Pitel F."/>
            <person name="Wang J."/>
            <person name="Li N."/>
        </authorList>
    </citation>
    <scope>NUCLEOTIDE SEQUENCE [LARGE SCALE GENOMIC DNA]</scope>
</reference>
<accession>R0JY93</accession>
<sequence>MQCIALEDNSTDGSGEKLALSVTLLVVPVPQDGTRKVYSSVCMNTAWNKQTECNLCQENGKEECIRVSSAVLSLHSTSLSAKTAGFLVPLYGDDQADKQAIGQIQEDAKDFSNRLNLLNNKVIIKLTFGKKGTHYEAPLFAESHHTNSFEILREEQALVENKNNR</sequence>
<gene>
    <name evidence="1" type="ORF">Anapl_14081</name>
</gene>
<dbReference type="EMBL" id="KB742948">
    <property type="protein sequence ID" value="EOB02561.1"/>
    <property type="molecule type" value="Genomic_DNA"/>
</dbReference>
<dbReference type="Proteomes" id="UP000296049">
    <property type="component" value="Unassembled WGS sequence"/>
</dbReference>
<proteinExistence type="predicted"/>
<evidence type="ECO:0000313" key="2">
    <source>
        <dbReference type="Proteomes" id="UP000296049"/>
    </source>
</evidence>